<dbReference type="SUPFAM" id="SSF52087">
    <property type="entry name" value="CRAL/TRIO domain"/>
    <property type="match status" value="1"/>
</dbReference>
<dbReference type="EMBL" id="JASPKZ010001203">
    <property type="protein sequence ID" value="KAJ9598617.1"/>
    <property type="molecule type" value="Genomic_DNA"/>
</dbReference>
<evidence type="ECO:0000313" key="1">
    <source>
        <dbReference type="EMBL" id="KAJ9598617.1"/>
    </source>
</evidence>
<dbReference type="Proteomes" id="UP001233999">
    <property type="component" value="Unassembled WGS sequence"/>
</dbReference>
<accession>A0AAD8ER18</accession>
<dbReference type="AlphaFoldDB" id="A0AAD8ER18"/>
<reference evidence="1" key="2">
    <citation type="submission" date="2023-05" db="EMBL/GenBank/DDBJ databases">
        <authorList>
            <person name="Fouks B."/>
        </authorList>
    </citation>
    <scope>NUCLEOTIDE SEQUENCE</scope>
    <source>
        <strain evidence="1">Stay&amp;Tobe</strain>
        <tissue evidence="1">Testes</tissue>
    </source>
</reference>
<dbReference type="InterPro" id="IPR036865">
    <property type="entry name" value="CRAL-TRIO_dom_sf"/>
</dbReference>
<proteinExistence type="predicted"/>
<gene>
    <name evidence="1" type="ORF">L9F63_010707</name>
</gene>
<name>A0AAD8ER18_DIPPU</name>
<protein>
    <recommendedName>
        <fullName evidence="3">CRAL-TRIO domain-containing protein</fullName>
    </recommendedName>
</protein>
<keyword evidence="2" id="KW-1185">Reference proteome</keyword>
<organism evidence="1 2">
    <name type="scientific">Diploptera punctata</name>
    <name type="common">Pacific beetle cockroach</name>
    <dbReference type="NCBI Taxonomy" id="6984"/>
    <lineage>
        <taxon>Eukaryota</taxon>
        <taxon>Metazoa</taxon>
        <taxon>Ecdysozoa</taxon>
        <taxon>Arthropoda</taxon>
        <taxon>Hexapoda</taxon>
        <taxon>Insecta</taxon>
        <taxon>Pterygota</taxon>
        <taxon>Neoptera</taxon>
        <taxon>Polyneoptera</taxon>
        <taxon>Dictyoptera</taxon>
        <taxon>Blattodea</taxon>
        <taxon>Blaberoidea</taxon>
        <taxon>Blaberidae</taxon>
        <taxon>Diplopterinae</taxon>
        <taxon>Diploptera</taxon>
    </lineage>
</organism>
<reference evidence="1" key="1">
    <citation type="journal article" date="2023" name="IScience">
        <title>Live-bearing cockroach genome reveals convergent evolutionary mechanisms linked to viviparity in insects and beyond.</title>
        <authorList>
            <person name="Fouks B."/>
            <person name="Harrison M.C."/>
            <person name="Mikhailova A.A."/>
            <person name="Marchal E."/>
            <person name="English S."/>
            <person name="Carruthers M."/>
            <person name="Jennings E.C."/>
            <person name="Chiamaka E.L."/>
            <person name="Frigard R.A."/>
            <person name="Pippel M."/>
            <person name="Attardo G.M."/>
            <person name="Benoit J.B."/>
            <person name="Bornberg-Bauer E."/>
            <person name="Tobe S.S."/>
        </authorList>
    </citation>
    <scope>NUCLEOTIDE SEQUENCE</scope>
    <source>
        <strain evidence="1">Stay&amp;Tobe</strain>
    </source>
</reference>
<evidence type="ECO:0008006" key="3">
    <source>
        <dbReference type="Google" id="ProtNLM"/>
    </source>
</evidence>
<feature type="non-terminal residue" evidence="1">
    <location>
        <position position="66"/>
    </location>
</feature>
<evidence type="ECO:0000313" key="2">
    <source>
        <dbReference type="Proteomes" id="UP001233999"/>
    </source>
</evidence>
<sequence>MFGVYSDKEDFDIYSLFKMILMSIELRMCEDYNLKDIIIIDFKNITAKSVVRITLPAVKKFTDCAL</sequence>
<comment type="caution">
    <text evidence="1">The sequence shown here is derived from an EMBL/GenBank/DDBJ whole genome shotgun (WGS) entry which is preliminary data.</text>
</comment>